<accession>A0A8X6KP51</accession>
<name>A0A8X6KP51_TRICU</name>
<keyword evidence="2" id="KW-1185">Reference proteome</keyword>
<protein>
    <submittedName>
        <fullName evidence="1">Uncharacterized protein</fullName>
    </submittedName>
</protein>
<comment type="caution">
    <text evidence="1">The sequence shown here is derived from an EMBL/GenBank/DDBJ whole genome shotgun (WGS) entry which is preliminary data.</text>
</comment>
<evidence type="ECO:0000313" key="1">
    <source>
        <dbReference type="EMBL" id="GFQ81905.1"/>
    </source>
</evidence>
<dbReference type="Proteomes" id="UP000887116">
    <property type="component" value="Unassembled WGS sequence"/>
</dbReference>
<proteinExistence type="predicted"/>
<dbReference type="AlphaFoldDB" id="A0A8X6KP51"/>
<dbReference type="EMBL" id="BMAO01022428">
    <property type="protein sequence ID" value="GFQ81905.1"/>
    <property type="molecule type" value="Genomic_DNA"/>
</dbReference>
<organism evidence="1 2">
    <name type="scientific">Trichonephila clavata</name>
    <name type="common">Joro spider</name>
    <name type="synonym">Nephila clavata</name>
    <dbReference type="NCBI Taxonomy" id="2740835"/>
    <lineage>
        <taxon>Eukaryota</taxon>
        <taxon>Metazoa</taxon>
        <taxon>Ecdysozoa</taxon>
        <taxon>Arthropoda</taxon>
        <taxon>Chelicerata</taxon>
        <taxon>Arachnida</taxon>
        <taxon>Araneae</taxon>
        <taxon>Araneomorphae</taxon>
        <taxon>Entelegynae</taxon>
        <taxon>Araneoidea</taxon>
        <taxon>Nephilidae</taxon>
        <taxon>Trichonephila</taxon>
    </lineage>
</organism>
<sequence>MQHVQEEHKMRLKAEKHKCLQEERCRRMEEQEKSDEDMEVPQTIEEILVFKSERAQMFSVDPDTVAQPVTVGEEKEKQNNVPFFGTKNPLSLYGKSRYRERITTDMKNCVNEMPVVSKQKQQASNSERESTLLISCFLRKNCSYLGSYNVALSKK</sequence>
<evidence type="ECO:0000313" key="2">
    <source>
        <dbReference type="Proteomes" id="UP000887116"/>
    </source>
</evidence>
<reference evidence="1" key="1">
    <citation type="submission" date="2020-07" db="EMBL/GenBank/DDBJ databases">
        <title>Multicomponent nature underlies the extraordinary mechanical properties of spider dragline silk.</title>
        <authorList>
            <person name="Kono N."/>
            <person name="Nakamura H."/>
            <person name="Mori M."/>
            <person name="Yoshida Y."/>
            <person name="Ohtoshi R."/>
            <person name="Malay A.D."/>
            <person name="Moran D.A.P."/>
            <person name="Tomita M."/>
            <person name="Numata K."/>
            <person name="Arakawa K."/>
        </authorList>
    </citation>
    <scope>NUCLEOTIDE SEQUENCE</scope>
</reference>
<gene>
    <name evidence="1" type="ORF">TNCT_467591</name>
</gene>